<keyword evidence="1" id="KW-0812">Transmembrane</keyword>
<name>A0A515EMR5_9BURK</name>
<feature type="transmembrane region" description="Helical" evidence="1">
    <location>
        <begin position="12"/>
        <end position="33"/>
    </location>
</feature>
<dbReference type="AlphaFoldDB" id="A0A515EMR5"/>
<accession>A0A515EMR5</accession>
<sequence>MSELHKPARVWIGYWLLGVAAVHTVVGALMFHADLLALVRDGVWDSVGEDPRRAGVVFFLLVGFWFVLQGLAITALERTGDLPALRQQGYGLLVLSLVSVVLMPSSGFWLFAPAIWALLRSRRD</sequence>
<dbReference type="InterPro" id="IPR045590">
    <property type="entry name" value="DUF6463"/>
</dbReference>
<evidence type="ECO:0000256" key="1">
    <source>
        <dbReference type="SAM" id="Phobius"/>
    </source>
</evidence>
<dbReference type="Proteomes" id="UP000317365">
    <property type="component" value="Chromosome"/>
</dbReference>
<gene>
    <name evidence="2" type="ORF">EXZ61_06990</name>
</gene>
<dbReference type="Pfam" id="PF20064">
    <property type="entry name" value="DUF6463"/>
    <property type="match status" value="1"/>
</dbReference>
<keyword evidence="1" id="KW-1133">Transmembrane helix</keyword>
<organism evidence="2 3">
    <name type="scientific">Rhodoferax aquaticus</name>
    <dbReference type="NCBI Taxonomy" id="2527691"/>
    <lineage>
        <taxon>Bacteria</taxon>
        <taxon>Pseudomonadati</taxon>
        <taxon>Pseudomonadota</taxon>
        <taxon>Betaproteobacteria</taxon>
        <taxon>Burkholderiales</taxon>
        <taxon>Comamonadaceae</taxon>
        <taxon>Rhodoferax</taxon>
    </lineage>
</organism>
<keyword evidence="1" id="KW-0472">Membrane</keyword>
<reference evidence="3" key="2">
    <citation type="journal article" date="2020" name="Int. J. Syst. Evol. Microbiol.">
        <title>Genomic insights into a novel species Rhodoferax aquaticus sp. nov., isolated from freshwater.</title>
        <authorList>
            <person name="Li T."/>
            <person name="Zhuo Y."/>
            <person name="Jin C.Z."/>
            <person name="Wu X."/>
            <person name="Ko S.R."/>
            <person name="Jin F.J."/>
            <person name="Ahn C.Y."/>
            <person name="Oh H.M."/>
            <person name="Lee H.G."/>
            <person name="Jin L."/>
        </authorList>
    </citation>
    <scope>NUCLEOTIDE SEQUENCE [LARGE SCALE GENOMIC DNA]</scope>
    <source>
        <strain evidence="3">Gr-4</strain>
    </source>
</reference>
<protein>
    <submittedName>
        <fullName evidence="2">Uncharacterized protein</fullName>
    </submittedName>
</protein>
<keyword evidence="3" id="KW-1185">Reference proteome</keyword>
<proteinExistence type="predicted"/>
<reference evidence="3" key="1">
    <citation type="submission" date="2019-02" db="EMBL/GenBank/DDBJ databases">
        <title>Complete genome sequence of Rhodoferax sp. Gr-4.</title>
        <authorList>
            <person name="Jin L."/>
        </authorList>
    </citation>
    <scope>NUCLEOTIDE SEQUENCE [LARGE SCALE GENOMIC DNA]</scope>
    <source>
        <strain evidence="3">Gr-4</strain>
    </source>
</reference>
<evidence type="ECO:0000313" key="3">
    <source>
        <dbReference type="Proteomes" id="UP000317365"/>
    </source>
</evidence>
<dbReference type="RefSeq" id="WP_142810362.1">
    <property type="nucleotide sequence ID" value="NZ_CP036282.1"/>
</dbReference>
<feature type="transmembrane region" description="Helical" evidence="1">
    <location>
        <begin position="54"/>
        <end position="73"/>
    </location>
</feature>
<feature type="transmembrane region" description="Helical" evidence="1">
    <location>
        <begin position="93"/>
        <end position="119"/>
    </location>
</feature>
<dbReference type="KEGG" id="rhg:EXZ61_06990"/>
<dbReference type="EMBL" id="CP036282">
    <property type="protein sequence ID" value="QDL53932.1"/>
    <property type="molecule type" value="Genomic_DNA"/>
</dbReference>
<evidence type="ECO:0000313" key="2">
    <source>
        <dbReference type="EMBL" id="QDL53932.1"/>
    </source>
</evidence>